<feature type="transmembrane region" description="Helical" evidence="8">
    <location>
        <begin position="187"/>
        <end position="209"/>
    </location>
</feature>
<organism evidence="10 11">
    <name type="scientific">Pseudogracilibacillus auburnensis</name>
    <dbReference type="NCBI Taxonomy" id="1494959"/>
    <lineage>
        <taxon>Bacteria</taxon>
        <taxon>Bacillati</taxon>
        <taxon>Bacillota</taxon>
        <taxon>Bacilli</taxon>
        <taxon>Bacillales</taxon>
        <taxon>Bacillaceae</taxon>
        <taxon>Pseudogracilibacillus</taxon>
    </lineage>
</organism>
<feature type="transmembrane region" description="Helical" evidence="8">
    <location>
        <begin position="533"/>
        <end position="562"/>
    </location>
</feature>
<feature type="domain" description="ABC transmembrane type-1" evidence="9">
    <location>
        <begin position="359"/>
        <end position="554"/>
    </location>
</feature>
<evidence type="ECO:0000256" key="8">
    <source>
        <dbReference type="RuleBase" id="RU363032"/>
    </source>
</evidence>
<keyword evidence="5 8" id="KW-0812">Transmembrane</keyword>
<dbReference type="PANTHER" id="PTHR43357">
    <property type="entry name" value="INNER MEMBRANE ABC TRANSPORTER PERMEASE PROTEIN YDCV"/>
    <property type="match status" value="1"/>
</dbReference>
<feature type="transmembrane region" description="Helical" evidence="8">
    <location>
        <begin position="98"/>
        <end position="120"/>
    </location>
</feature>
<keyword evidence="2 8" id="KW-0813">Transport</keyword>
<reference evidence="10 11" key="1">
    <citation type="submission" date="2018-05" db="EMBL/GenBank/DDBJ databases">
        <title>Genomic Encyclopedia of Type Strains, Phase IV (KMG-IV): sequencing the most valuable type-strain genomes for metagenomic binning, comparative biology and taxonomic classification.</title>
        <authorList>
            <person name="Goeker M."/>
        </authorList>
    </citation>
    <scope>NUCLEOTIDE SEQUENCE [LARGE SCALE GENOMIC DNA]</scope>
    <source>
        <strain evidence="10 11">DSM 28556</strain>
    </source>
</reference>
<evidence type="ECO:0000313" key="10">
    <source>
        <dbReference type="EMBL" id="PXW86005.1"/>
    </source>
</evidence>
<comment type="similarity">
    <text evidence="8">Belongs to the binding-protein-dependent transport system permease family.</text>
</comment>
<accession>A0A2V3W172</accession>
<comment type="caution">
    <text evidence="10">The sequence shown here is derived from an EMBL/GenBank/DDBJ whole genome shotgun (WGS) entry which is preliminary data.</text>
</comment>
<evidence type="ECO:0000256" key="4">
    <source>
        <dbReference type="ARBA" id="ARBA00022519"/>
    </source>
</evidence>
<proteinExistence type="inferred from homology"/>
<name>A0A2V3W172_9BACI</name>
<feature type="transmembrane region" description="Helical" evidence="8">
    <location>
        <begin position="12"/>
        <end position="33"/>
    </location>
</feature>
<evidence type="ECO:0000256" key="2">
    <source>
        <dbReference type="ARBA" id="ARBA00022448"/>
    </source>
</evidence>
<evidence type="ECO:0000259" key="9">
    <source>
        <dbReference type="PROSITE" id="PS50928"/>
    </source>
</evidence>
<evidence type="ECO:0000256" key="5">
    <source>
        <dbReference type="ARBA" id="ARBA00022692"/>
    </source>
</evidence>
<protein>
    <submittedName>
        <fullName evidence="10">Iron(III) transport system permease protein</fullName>
    </submittedName>
</protein>
<dbReference type="InterPro" id="IPR035906">
    <property type="entry name" value="MetI-like_sf"/>
</dbReference>
<feature type="domain" description="ABC transmembrane type-1" evidence="9">
    <location>
        <begin position="62"/>
        <end position="269"/>
    </location>
</feature>
<dbReference type="Gene3D" id="1.10.3720.10">
    <property type="entry name" value="MetI-like"/>
    <property type="match status" value="2"/>
</dbReference>
<dbReference type="EMBL" id="QJJQ01000009">
    <property type="protein sequence ID" value="PXW86005.1"/>
    <property type="molecule type" value="Genomic_DNA"/>
</dbReference>
<keyword evidence="3" id="KW-1003">Cell membrane</keyword>
<keyword evidence="11" id="KW-1185">Reference proteome</keyword>
<feature type="transmembrane region" description="Helical" evidence="8">
    <location>
        <begin position="140"/>
        <end position="166"/>
    </location>
</feature>
<dbReference type="AlphaFoldDB" id="A0A2V3W172"/>
<dbReference type="Pfam" id="PF00528">
    <property type="entry name" value="BPD_transp_1"/>
    <property type="match status" value="2"/>
</dbReference>
<feature type="transmembrane region" description="Helical" evidence="8">
    <location>
        <begin position="363"/>
        <end position="385"/>
    </location>
</feature>
<dbReference type="PANTHER" id="PTHR43357:SF4">
    <property type="entry name" value="INNER MEMBRANE ABC TRANSPORTER PERMEASE PROTEIN YDCV"/>
    <property type="match status" value="1"/>
</dbReference>
<keyword evidence="6 8" id="KW-1133">Transmembrane helix</keyword>
<evidence type="ECO:0000256" key="3">
    <source>
        <dbReference type="ARBA" id="ARBA00022475"/>
    </source>
</evidence>
<dbReference type="GO" id="GO:0055085">
    <property type="term" value="P:transmembrane transport"/>
    <property type="evidence" value="ECO:0007669"/>
    <property type="project" value="InterPro"/>
</dbReference>
<dbReference type="CDD" id="cd06261">
    <property type="entry name" value="TM_PBP2"/>
    <property type="match status" value="2"/>
</dbReference>
<dbReference type="OrthoDB" id="9776648at2"/>
<keyword evidence="7 8" id="KW-0472">Membrane</keyword>
<feature type="transmembrane region" description="Helical" evidence="8">
    <location>
        <begin position="397"/>
        <end position="418"/>
    </location>
</feature>
<feature type="transmembrane region" description="Helical" evidence="8">
    <location>
        <begin position="66"/>
        <end position="86"/>
    </location>
</feature>
<keyword evidence="4" id="KW-0997">Cell inner membrane</keyword>
<dbReference type="RefSeq" id="WP_110395953.1">
    <property type="nucleotide sequence ID" value="NZ_JBHUHB010000001.1"/>
</dbReference>
<evidence type="ECO:0000313" key="11">
    <source>
        <dbReference type="Proteomes" id="UP000247978"/>
    </source>
</evidence>
<evidence type="ECO:0000256" key="7">
    <source>
        <dbReference type="ARBA" id="ARBA00023136"/>
    </source>
</evidence>
<feature type="transmembrane region" description="Helical" evidence="8">
    <location>
        <begin position="430"/>
        <end position="450"/>
    </location>
</feature>
<sequence>MKQSENRIGGAVTLILFIFIFLPLLAVILNAIFPGIFFGKVEFNGFHIIFDIFERKLWYVSLKNSVTLGIGAATFGTLLGGVLATIRSKCDYRMGRWLDIAVWVLLIAPSFMIAQGWVLFASSEGLANSVLGWSWVTSFIFQPIGLIFVMGLTKFPLAYLTVVAAMEWNVSRFEHAARLNGARPFTVWRTVQLPLSLPAYIAGWTLVFIDTIGDFGLPAALATVYRFPTLPYSIYSAINQSPVRFDMAGVLSFYLVLILALAMALLFIAIQKSKVDFLNSTAIRVTKKKPNHAWLLNIGTVAFLLLCLGVPIGTSAAVSFMKQFGAGIRLDNFTLAHYIAVLGGGDKLDHAQLSIMEGLKNSLTIAAIAAVISVILGFIVAYVLTFTNSKLKGSLHVFTLISLAVPGVVLGIGYIFIWNQKWLEPIGLHLYGKPALLVMAAVAGAIPYAVRVQLGTFANLSPSLLNAAAVQGASTWTKMRTIILPIVRNTLLIAMLASFGTSVFDLATASMLKPPNFVLLPLVIDEAFEFAKYGYATAASVLGGTVVVLLIIVVQFVFNIIFKKMDQQDRKEVNSIVTNFTNK</sequence>
<gene>
    <name evidence="10" type="ORF">DFR56_109168</name>
</gene>
<dbReference type="PROSITE" id="PS50928">
    <property type="entry name" value="ABC_TM1"/>
    <property type="match status" value="2"/>
</dbReference>
<dbReference type="GO" id="GO:0005886">
    <property type="term" value="C:plasma membrane"/>
    <property type="evidence" value="ECO:0007669"/>
    <property type="project" value="UniProtKB-SubCell"/>
</dbReference>
<feature type="transmembrane region" description="Helical" evidence="8">
    <location>
        <begin position="291"/>
        <end position="312"/>
    </location>
</feature>
<dbReference type="Proteomes" id="UP000247978">
    <property type="component" value="Unassembled WGS sequence"/>
</dbReference>
<evidence type="ECO:0000256" key="1">
    <source>
        <dbReference type="ARBA" id="ARBA00004429"/>
    </source>
</evidence>
<dbReference type="InterPro" id="IPR000515">
    <property type="entry name" value="MetI-like"/>
</dbReference>
<evidence type="ECO:0000256" key="6">
    <source>
        <dbReference type="ARBA" id="ARBA00022989"/>
    </source>
</evidence>
<dbReference type="SUPFAM" id="SSF161098">
    <property type="entry name" value="MetI-like"/>
    <property type="match status" value="2"/>
</dbReference>
<feature type="transmembrane region" description="Helical" evidence="8">
    <location>
        <begin position="490"/>
        <end position="513"/>
    </location>
</feature>
<comment type="subcellular location">
    <subcellularLocation>
        <location evidence="1">Cell inner membrane</location>
        <topology evidence="1">Multi-pass membrane protein</topology>
    </subcellularLocation>
    <subcellularLocation>
        <location evidence="8">Cell membrane</location>
        <topology evidence="8">Multi-pass membrane protein</topology>
    </subcellularLocation>
</comment>
<feature type="transmembrane region" description="Helical" evidence="8">
    <location>
        <begin position="251"/>
        <end position="270"/>
    </location>
</feature>